<feature type="region of interest" description="Disordered" evidence="1">
    <location>
        <begin position="98"/>
        <end position="125"/>
    </location>
</feature>
<evidence type="ECO:0000256" key="1">
    <source>
        <dbReference type="SAM" id="MobiDB-lite"/>
    </source>
</evidence>
<comment type="caution">
    <text evidence="3">The sequence shown here is derived from an EMBL/GenBank/DDBJ whole genome shotgun (WGS) entry which is preliminary data.</text>
</comment>
<dbReference type="PROSITE" id="PS50280">
    <property type="entry name" value="SET"/>
    <property type="match status" value="1"/>
</dbReference>
<name>A0ABP0JUX6_9DINO</name>
<organism evidence="3 4">
    <name type="scientific">Durusdinium trenchii</name>
    <dbReference type="NCBI Taxonomy" id="1381693"/>
    <lineage>
        <taxon>Eukaryota</taxon>
        <taxon>Sar</taxon>
        <taxon>Alveolata</taxon>
        <taxon>Dinophyceae</taxon>
        <taxon>Suessiales</taxon>
        <taxon>Symbiodiniaceae</taxon>
        <taxon>Durusdinium</taxon>
    </lineage>
</organism>
<feature type="region of interest" description="Disordered" evidence="1">
    <location>
        <begin position="1"/>
        <end position="56"/>
    </location>
</feature>
<sequence length="439" mass="46812">MPPLGPEPLPPGAVAQGTLGPPHGAVPPAPLPLATSPAAMEARAPEKKSDSPRSVRSLDAQQEVALQAKYMALHTKLFVSSMIAEVILKLTGAWNALSGQPKPVGDGTGATKRHDLPGEPGADFEEGCRGRGVAVARDASHVRASSAWLGAVGWALPAPRDGALKEEILHPTWERLHVLMSICHLCTGKTPDPHTWPGRPATRVVERRLPWTYGRCLCSKSCAGAAGGPGQLRCESSEHAELGGGSGHAFRVDFPKEWAAVSSHDGQSIQTRALQSQLRLSGLTEAAAAHPHGELHFYMVYLRGDGGGLEVRPSQIPSAGRGLFATRSFAAGELLCVYGGQAVPLAKVLRGEVKDKDYLMGGFGLYSVDAAKHPEVLARYINDHVDASKHNVKFLKLKRERRALAVAMREIVAGEEIHAFYGEGYWRARRGPMPAAGAK</sequence>
<dbReference type="InterPro" id="IPR001214">
    <property type="entry name" value="SET_dom"/>
</dbReference>
<keyword evidence="4" id="KW-1185">Reference proteome</keyword>
<dbReference type="SUPFAM" id="SSF82199">
    <property type="entry name" value="SET domain"/>
    <property type="match status" value="1"/>
</dbReference>
<dbReference type="InterPro" id="IPR046341">
    <property type="entry name" value="SET_dom_sf"/>
</dbReference>
<dbReference type="Proteomes" id="UP001642484">
    <property type="component" value="Unassembled WGS sequence"/>
</dbReference>
<feature type="compositionally biased region" description="Pro residues" evidence="1">
    <location>
        <begin position="1"/>
        <end position="11"/>
    </location>
</feature>
<dbReference type="Gene3D" id="2.170.270.10">
    <property type="entry name" value="SET domain"/>
    <property type="match status" value="1"/>
</dbReference>
<dbReference type="Pfam" id="PF00856">
    <property type="entry name" value="SET"/>
    <property type="match status" value="1"/>
</dbReference>
<evidence type="ECO:0000313" key="4">
    <source>
        <dbReference type="Proteomes" id="UP001642484"/>
    </source>
</evidence>
<protein>
    <recommendedName>
        <fullName evidence="2">SET domain-containing protein</fullName>
    </recommendedName>
</protein>
<evidence type="ECO:0000259" key="2">
    <source>
        <dbReference type="PROSITE" id="PS50280"/>
    </source>
</evidence>
<reference evidence="3 4" key="1">
    <citation type="submission" date="2024-02" db="EMBL/GenBank/DDBJ databases">
        <authorList>
            <person name="Chen Y."/>
            <person name="Shah S."/>
            <person name="Dougan E. K."/>
            <person name="Thang M."/>
            <person name="Chan C."/>
        </authorList>
    </citation>
    <scope>NUCLEOTIDE SEQUENCE [LARGE SCALE GENOMIC DNA]</scope>
</reference>
<evidence type="ECO:0000313" key="3">
    <source>
        <dbReference type="EMBL" id="CAK9018035.1"/>
    </source>
</evidence>
<feature type="compositionally biased region" description="Basic and acidic residues" evidence="1">
    <location>
        <begin position="43"/>
        <end position="53"/>
    </location>
</feature>
<accession>A0ABP0JUX6</accession>
<gene>
    <name evidence="3" type="ORF">CCMP2556_LOCUS13100</name>
</gene>
<feature type="domain" description="SET" evidence="2">
    <location>
        <begin position="307"/>
        <end position="422"/>
    </location>
</feature>
<proteinExistence type="predicted"/>
<dbReference type="EMBL" id="CAXAMN010006557">
    <property type="protein sequence ID" value="CAK9018035.1"/>
    <property type="molecule type" value="Genomic_DNA"/>
</dbReference>